<gene>
    <name evidence="1" type="ORF">C2869_10080</name>
</gene>
<dbReference type="KEGG" id="cate:C2869_10080"/>
<evidence type="ECO:0000313" key="1">
    <source>
        <dbReference type="EMBL" id="AWB66750.1"/>
    </source>
</evidence>
<organism evidence="1 2">
    <name type="scientific">Saccharobesus litoralis</name>
    <dbReference type="NCBI Taxonomy" id="2172099"/>
    <lineage>
        <taxon>Bacteria</taxon>
        <taxon>Pseudomonadati</taxon>
        <taxon>Pseudomonadota</taxon>
        <taxon>Gammaproteobacteria</taxon>
        <taxon>Alteromonadales</taxon>
        <taxon>Alteromonadaceae</taxon>
        <taxon>Saccharobesus</taxon>
    </lineage>
</organism>
<proteinExistence type="predicted"/>
<dbReference type="AlphaFoldDB" id="A0A2S0VRM3"/>
<dbReference type="RefSeq" id="WP_108602806.1">
    <property type="nucleotide sequence ID" value="NZ_CP026604.1"/>
</dbReference>
<protein>
    <submittedName>
        <fullName evidence="1">Uncharacterized protein</fullName>
    </submittedName>
</protein>
<sequence>MVVSYKQSSLKLIEHLNTKMDENGYPDEPSWGYAFSLLAALELEHEQFAAKSLALFNRQNKSSANYSWEFVIYALQRAKKLIQNTNATSYVYAEKGTRMVNWTLLRQLNRVNEGRDSLKVKMILWGIKKVFTHESGQILDELKTRSLQYHAFCLFVLAELDQTKYHPLAKSWLIKGCQHAIKMMRADGCALYIGRGQEQIFGYGSLVFALEYTNTKYQLNLNASIEKLWSYVQSFQRENGSYPLVLNREQPEKENVTFNLDKPHGWYGYNTLYDYQPFLAYCLGRADKFKRGDYE</sequence>
<name>A0A2S0VRM3_9ALTE</name>
<accession>A0A2S0VRM3</accession>
<reference evidence="1 2" key="1">
    <citation type="submission" date="2018-01" db="EMBL/GenBank/DDBJ databases">
        <title>Genome sequence of a Cantenovulum-like bacteria.</title>
        <authorList>
            <person name="Tan W.R."/>
            <person name="Lau N.-S."/>
            <person name="Go F."/>
            <person name="Amirul A.-A.A."/>
        </authorList>
    </citation>
    <scope>NUCLEOTIDE SEQUENCE [LARGE SCALE GENOMIC DNA]</scope>
    <source>
        <strain evidence="1 2">CCB-QB4</strain>
    </source>
</reference>
<dbReference type="OrthoDB" id="7107789at2"/>
<dbReference type="Proteomes" id="UP000244441">
    <property type="component" value="Chromosome"/>
</dbReference>
<keyword evidence="2" id="KW-1185">Reference proteome</keyword>
<evidence type="ECO:0000313" key="2">
    <source>
        <dbReference type="Proteomes" id="UP000244441"/>
    </source>
</evidence>
<dbReference type="InterPro" id="IPR008930">
    <property type="entry name" value="Terpenoid_cyclase/PrenylTrfase"/>
</dbReference>
<dbReference type="SUPFAM" id="SSF48239">
    <property type="entry name" value="Terpenoid cyclases/Protein prenyltransferases"/>
    <property type="match status" value="1"/>
</dbReference>
<dbReference type="EMBL" id="CP026604">
    <property type="protein sequence ID" value="AWB66750.1"/>
    <property type="molecule type" value="Genomic_DNA"/>
</dbReference>